<keyword evidence="7 10" id="KW-1133">Transmembrane helix</keyword>
<dbReference type="Pfam" id="PF03169">
    <property type="entry name" value="OPT"/>
    <property type="match status" value="1"/>
</dbReference>
<feature type="transmembrane region" description="Helical" evidence="10">
    <location>
        <begin position="230"/>
        <end position="248"/>
    </location>
</feature>
<evidence type="ECO:0000256" key="5">
    <source>
        <dbReference type="ARBA" id="ARBA00022856"/>
    </source>
</evidence>
<dbReference type="Proteomes" id="UP000298061">
    <property type="component" value="Unassembled WGS sequence"/>
</dbReference>
<evidence type="ECO:0000256" key="7">
    <source>
        <dbReference type="ARBA" id="ARBA00022989"/>
    </source>
</evidence>
<feature type="transmembrane region" description="Helical" evidence="10">
    <location>
        <begin position="171"/>
        <end position="192"/>
    </location>
</feature>
<evidence type="ECO:0000256" key="4">
    <source>
        <dbReference type="ARBA" id="ARBA00022692"/>
    </source>
</evidence>
<feature type="transmembrane region" description="Helical" evidence="10">
    <location>
        <begin position="204"/>
        <end position="223"/>
    </location>
</feature>
<sequence>MSSVVDSVPHLTRTVSEGSDPKKDIQDVEVDEKSVDVESDSGPAEIIKKEEDVAVQVRRSVIISMSFLTFRTIFLGIGLSAFGAVLGTIYTFKPQNATVSQLFCLIIAYVLGTAMHVLIPSHGWWRYLNPGPFNIKEHTAIVIMSSTASTVAIAMEIIAALDLFYDIRLNAAAAIFQIFASQMIGYGIAGLLRNLLVYPTYAFYPAYISIVNLLQSLHFGGALNLKKRRYFWFVFGAIFCWEWIPQYAFPLLTAFSVICLASNGRSTVIRNLFGAGSSNEVWPWKTQVNSYMGMALGYIVLTSSYYSNIFDGRDLVFMSTSLFGSDGNVYNQTAVLTPENTLDEAKLAEVGLPRYTTTYVISQIAYNLSLGAAVVHIFLWNWKELRNAFGGLRFIKNNTEIDDPHFKEMQKYREVPMWWYLTLLFVSIGVGIGCSYGGGHGVVLIPWWSILLFTVFSAFISVALGFITATTGFNISVKYAIQIIAAFIHPGQPITNMYVNLYGNSTSFQVLYMLQDLKLGQYTKLPPRMTFAAQMVGSIVGSIFNYTMMKTIVTNNRDVLRDPVGTRVWSGWIVQQYNSASVAMGALGKELFTHGKPYWLVPFAMFIGLFMPIPFWLVHRYAPAKSWLSKAAESINTPIILLYIGYLPYSVNGQWWSCLVLGFISQYWLRSRRPRWFKKYNYITSAALDGGSQVIMFILSFAVFGAAGTAVEFPNWYASSLPAFFI</sequence>
<keyword evidence="12" id="KW-1185">Reference proteome</keyword>
<gene>
    <name evidence="11" type="ORF">EWM64_g2665</name>
</gene>
<comment type="similarity">
    <text evidence="2">Belongs to the oligopeptide OPT transporter family.</text>
</comment>
<evidence type="ECO:0000256" key="1">
    <source>
        <dbReference type="ARBA" id="ARBA00004141"/>
    </source>
</evidence>
<accession>A0A4Z0A4L6</accession>
<feature type="compositionally biased region" description="Basic and acidic residues" evidence="9">
    <location>
        <begin position="19"/>
        <end position="34"/>
    </location>
</feature>
<feature type="transmembrane region" description="Helical" evidence="10">
    <location>
        <begin position="531"/>
        <end position="549"/>
    </location>
</feature>
<dbReference type="GO" id="GO:0035673">
    <property type="term" value="F:oligopeptide transmembrane transporter activity"/>
    <property type="evidence" value="ECO:0007669"/>
    <property type="project" value="InterPro"/>
</dbReference>
<evidence type="ECO:0000256" key="9">
    <source>
        <dbReference type="SAM" id="MobiDB-lite"/>
    </source>
</evidence>
<comment type="subcellular location">
    <subcellularLocation>
        <location evidence="1">Membrane</location>
        <topology evidence="1">Multi-pass membrane protein</topology>
    </subcellularLocation>
</comment>
<dbReference type="GO" id="GO:0016020">
    <property type="term" value="C:membrane"/>
    <property type="evidence" value="ECO:0007669"/>
    <property type="project" value="UniProtKB-SubCell"/>
</dbReference>
<name>A0A4Z0A4L6_9AGAM</name>
<keyword evidence="4 10" id="KW-0812">Transmembrane</keyword>
<evidence type="ECO:0000256" key="6">
    <source>
        <dbReference type="ARBA" id="ARBA00022927"/>
    </source>
</evidence>
<dbReference type="PANTHER" id="PTHR22601">
    <property type="entry name" value="ISP4 LIKE PROTEIN"/>
    <property type="match status" value="1"/>
</dbReference>
<dbReference type="OrthoDB" id="9986677at2759"/>
<dbReference type="NCBIfam" id="TIGR00728">
    <property type="entry name" value="OPT_sfam"/>
    <property type="match status" value="1"/>
</dbReference>
<feature type="transmembrane region" description="Helical" evidence="10">
    <location>
        <begin position="690"/>
        <end position="711"/>
    </location>
</feature>
<dbReference type="AlphaFoldDB" id="A0A4Z0A4L6"/>
<evidence type="ECO:0008006" key="13">
    <source>
        <dbReference type="Google" id="ProtNLM"/>
    </source>
</evidence>
<feature type="transmembrane region" description="Helical" evidence="10">
    <location>
        <begin position="291"/>
        <end position="310"/>
    </location>
</feature>
<feature type="transmembrane region" description="Helical" evidence="10">
    <location>
        <begin position="102"/>
        <end position="119"/>
    </location>
</feature>
<feature type="region of interest" description="Disordered" evidence="9">
    <location>
        <begin position="1"/>
        <end position="34"/>
    </location>
</feature>
<evidence type="ECO:0000313" key="12">
    <source>
        <dbReference type="Proteomes" id="UP000298061"/>
    </source>
</evidence>
<feature type="transmembrane region" description="Helical" evidence="10">
    <location>
        <begin position="598"/>
        <end position="618"/>
    </location>
</feature>
<dbReference type="GO" id="GO:0015031">
    <property type="term" value="P:protein transport"/>
    <property type="evidence" value="ECO:0007669"/>
    <property type="project" value="UniProtKB-KW"/>
</dbReference>
<feature type="transmembrane region" description="Helical" evidence="10">
    <location>
        <begin position="445"/>
        <end position="469"/>
    </location>
</feature>
<proteinExistence type="inferred from homology"/>
<comment type="caution">
    <text evidence="11">The sequence shown here is derived from an EMBL/GenBank/DDBJ whole genome shotgun (WGS) entry which is preliminary data.</text>
</comment>
<dbReference type="InterPro" id="IPR004648">
    <property type="entry name" value="Oligpept_transpt"/>
</dbReference>
<organism evidence="11 12">
    <name type="scientific">Hericium alpestre</name>
    <dbReference type="NCBI Taxonomy" id="135208"/>
    <lineage>
        <taxon>Eukaryota</taxon>
        <taxon>Fungi</taxon>
        <taxon>Dikarya</taxon>
        <taxon>Basidiomycota</taxon>
        <taxon>Agaricomycotina</taxon>
        <taxon>Agaricomycetes</taxon>
        <taxon>Russulales</taxon>
        <taxon>Hericiaceae</taxon>
        <taxon>Hericium</taxon>
    </lineage>
</organism>
<keyword evidence="8 10" id="KW-0472">Membrane</keyword>
<protein>
    <recommendedName>
        <fullName evidence="13">OPT superfamily oligopeptide transporter</fullName>
    </recommendedName>
</protein>
<dbReference type="EMBL" id="SFCI01000221">
    <property type="protein sequence ID" value="TFY81354.1"/>
    <property type="molecule type" value="Genomic_DNA"/>
</dbReference>
<dbReference type="InterPro" id="IPR004813">
    <property type="entry name" value="OPT"/>
</dbReference>
<evidence type="ECO:0000256" key="8">
    <source>
        <dbReference type="ARBA" id="ARBA00023136"/>
    </source>
</evidence>
<feature type="transmembrane region" description="Helical" evidence="10">
    <location>
        <begin position="417"/>
        <end position="439"/>
    </location>
</feature>
<evidence type="ECO:0000256" key="10">
    <source>
        <dbReference type="SAM" id="Phobius"/>
    </source>
</evidence>
<evidence type="ECO:0000256" key="2">
    <source>
        <dbReference type="ARBA" id="ARBA00008807"/>
    </source>
</evidence>
<keyword evidence="6" id="KW-0653">Protein transport</keyword>
<feature type="transmembrane region" description="Helical" evidence="10">
    <location>
        <begin position="68"/>
        <end position="90"/>
    </location>
</feature>
<feature type="transmembrane region" description="Helical" evidence="10">
    <location>
        <begin position="139"/>
        <end position="164"/>
    </location>
</feature>
<keyword evidence="5" id="KW-0571">Peptide transport</keyword>
<keyword evidence="3" id="KW-0813">Transport</keyword>
<reference evidence="11 12" key="1">
    <citation type="submission" date="2019-02" db="EMBL/GenBank/DDBJ databases">
        <title>Genome sequencing of the rare red list fungi Hericium alpestre (H. flagellum).</title>
        <authorList>
            <person name="Buettner E."/>
            <person name="Kellner H."/>
        </authorList>
    </citation>
    <scope>NUCLEOTIDE SEQUENCE [LARGE SCALE GENOMIC DNA]</scope>
    <source>
        <strain evidence="11 12">DSM 108284</strain>
    </source>
</reference>
<evidence type="ECO:0000313" key="11">
    <source>
        <dbReference type="EMBL" id="TFY81354.1"/>
    </source>
</evidence>
<evidence type="ECO:0000256" key="3">
    <source>
        <dbReference type="ARBA" id="ARBA00022448"/>
    </source>
</evidence>